<organism evidence="2 3">
    <name type="scientific">Vitis vinifera</name>
    <name type="common">Grape</name>
    <dbReference type="NCBI Taxonomy" id="29760"/>
    <lineage>
        <taxon>Eukaryota</taxon>
        <taxon>Viridiplantae</taxon>
        <taxon>Streptophyta</taxon>
        <taxon>Embryophyta</taxon>
        <taxon>Tracheophyta</taxon>
        <taxon>Spermatophyta</taxon>
        <taxon>Magnoliopsida</taxon>
        <taxon>eudicotyledons</taxon>
        <taxon>Gunneridae</taxon>
        <taxon>Pentapetalae</taxon>
        <taxon>rosids</taxon>
        <taxon>Vitales</taxon>
        <taxon>Vitaceae</taxon>
        <taxon>Viteae</taxon>
        <taxon>Vitis</taxon>
    </lineage>
</organism>
<comment type="caution">
    <text evidence="2">The sequence shown here is derived from an EMBL/GenBank/DDBJ whole genome shotgun (WGS) entry which is preliminary data.</text>
</comment>
<dbReference type="EMBL" id="QGNW01001159">
    <property type="protein sequence ID" value="RVW53012.1"/>
    <property type="molecule type" value="Genomic_DNA"/>
</dbReference>
<feature type="region of interest" description="Disordered" evidence="1">
    <location>
        <begin position="71"/>
        <end position="106"/>
    </location>
</feature>
<dbReference type="AlphaFoldDB" id="A0A438F016"/>
<gene>
    <name evidence="2" type="ORF">CK203_072750</name>
</gene>
<proteinExistence type="predicted"/>
<evidence type="ECO:0000313" key="2">
    <source>
        <dbReference type="EMBL" id="RVW53012.1"/>
    </source>
</evidence>
<name>A0A438F016_VITVI</name>
<dbReference type="Proteomes" id="UP000288805">
    <property type="component" value="Unassembled WGS sequence"/>
</dbReference>
<evidence type="ECO:0000256" key="1">
    <source>
        <dbReference type="SAM" id="MobiDB-lite"/>
    </source>
</evidence>
<feature type="compositionally biased region" description="Polar residues" evidence="1">
    <location>
        <begin position="82"/>
        <end position="91"/>
    </location>
</feature>
<accession>A0A438F016</accession>
<reference evidence="2 3" key="1">
    <citation type="journal article" date="2018" name="PLoS Genet.">
        <title>Population sequencing reveals clonal diversity and ancestral inbreeding in the grapevine cultivar Chardonnay.</title>
        <authorList>
            <person name="Roach M.J."/>
            <person name="Johnson D.L."/>
            <person name="Bohlmann J."/>
            <person name="van Vuuren H.J."/>
            <person name="Jones S.J."/>
            <person name="Pretorius I.S."/>
            <person name="Schmidt S.A."/>
            <person name="Borneman A.R."/>
        </authorList>
    </citation>
    <scope>NUCLEOTIDE SEQUENCE [LARGE SCALE GENOMIC DNA]</scope>
    <source>
        <strain evidence="3">cv. Chardonnay</strain>
        <tissue evidence="2">Leaf</tissue>
    </source>
</reference>
<protein>
    <submittedName>
        <fullName evidence="2">Uncharacterized protein</fullName>
    </submittedName>
</protein>
<evidence type="ECO:0000313" key="3">
    <source>
        <dbReference type="Proteomes" id="UP000288805"/>
    </source>
</evidence>
<sequence>MELNKPFWQVVNYSDSRGRGVVGENPCSPGLSLWTNWVSANWVESEFPAIGNIKATPPGGAFQHPAATASHCLAGRPGEPITDSQSRSQQGADLVRPQGGACIIPH</sequence>